<dbReference type="PANTHER" id="PTHR21599">
    <property type="entry name" value="GLYCERATE KINASE"/>
    <property type="match status" value="1"/>
</dbReference>
<evidence type="ECO:0000256" key="4">
    <source>
        <dbReference type="PIRNR" id="PIRNR006078"/>
    </source>
</evidence>
<reference evidence="5 6" key="1">
    <citation type="submission" date="2018-10" db="EMBL/GenBank/DDBJ databases">
        <title>Tessaracoccus antarcticuss sp. nov., isolated from sediment.</title>
        <authorList>
            <person name="Zhou L.Y."/>
            <person name="Du Z.J."/>
        </authorList>
    </citation>
    <scope>NUCLEOTIDE SEQUENCE [LARGE SCALE GENOMIC DNA]</scope>
    <source>
        <strain evidence="5 6">JDX10</strain>
    </source>
</reference>
<sequence length="359" mass="35775">MRVVVAPDSFKGTCTARNAARAIGDGWLSVRRNDDLVLIPLADGGEGTLDALESVHGAERCTAEVTGPNGRPVSADWLRLPSGEAVIELAQACGLPLMDPLDPLNATTRGVGELIRIALEAGVTSITVALGGSATTDGGAGALAALGARFFDDAGLPLPEGGGALQRLAWFDDHDLIPPPVGGVRLLTDVTNPLLGPGGAAAIFGPQKGATPHQVDELEAGLGRLVQVLGADPAVAGMGAAGGTAYGLATLWGATVVPGAAEVASLSGLVAELGTAEVVITGEGCFDTTSQGGKVVGNVLAEAKDKTIVIAGSVATDCPVASISLERLAGSSAAARTDAEHWLSVAGAAAATHFSPRQP</sequence>
<comment type="similarity">
    <text evidence="1 4">Belongs to the glycerate kinase type-1 family.</text>
</comment>
<comment type="caution">
    <text evidence="5">The sequence shown here is derived from an EMBL/GenBank/DDBJ whole genome shotgun (WGS) entry which is preliminary data.</text>
</comment>
<dbReference type="RefSeq" id="WP_121901334.1">
    <property type="nucleotide sequence ID" value="NZ_REFW01000002.1"/>
</dbReference>
<name>A0A3M0G4U0_9ACTN</name>
<evidence type="ECO:0000313" key="6">
    <source>
        <dbReference type="Proteomes" id="UP000275256"/>
    </source>
</evidence>
<dbReference type="InterPro" id="IPR018193">
    <property type="entry name" value="Glyc_kinase_flavodox-like_fold"/>
</dbReference>
<evidence type="ECO:0000313" key="5">
    <source>
        <dbReference type="EMBL" id="RMB59854.1"/>
    </source>
</evidence>
<keyword evidence="2 4" id="KW-0808">Transferase</keyword>
<keyword evidence="6" id="KW-1185">Reference proteome</keyword>
<dbReference type="AlphaFoldDB" id="A0A3M0G4U0"/>
<dbReference type="SUPFAM" id="SSF110738">
    <property type="entry name" value="Glycerate kinase I"/>
    <property type="match status" value="1"/>
</dbReference>
<dbReference type="PANTHER" id="PTHR21599:SF0">
    <property type="entry name" value="GLYCERATE KINASE"/>
    <property type="match status" value="1"/>
</dbReference>
<evidence type="ECO:0000256" key="2">
    <source>
        <dbReference type="ARBA" id="ARBA00022679"/>
    </source>
</evidence>
<dbReference type="EMBL" id="REFW01000002">
    <property type="protein sequence ID" value="RMB59854.1"/>
    <property type="molecule type" value="Genomic_DNA"/>
</dbReference>
<dbReference type="Gene3D" id="3.90.1510.10">
    <property type="entry name" value="Glycerate kinase, domain 2"/>
    <property type="match status" value="1"/>
</dbReference>
<dbReference type="InterPro" id="IPR036129">
    <property type="entry name" value="Glycerate_kinase_sf"/>
</dbReference>
<dbReference type="GO" id="GO:0008887">
    <property type="term" value="F:glycerate kinase activity"/>
    <property type="evidence" value="ECO:0007669"/>
    <property type="project" value="UniProtKB-UniRule"/>
</dbReference>
<organism evidence="5 6">
    <name type="scientific">Tessaracoccus antarcticus</name>
    <dbReference type="NCBI Taxonomy" id="2479848"/>
    <lineage>
        <taxon>Bacteria</taxon>
        <taxon>Bacillati</taxon>
        <taxon>Actinomycetota</taxon>
        <taxon>Actinomycetes</taxon>
        <taxon>Propionibacteriales</taxon>
        <taxon>Propionibacteriaceae</taxon>
        <taxon>Tessaracoccus</taxon>
    </lineage>
</organism>
<gene>
    <name evidence="5" type="ORF">EAX62_08925</name>
</gene>
<dbReference type="InterPro" id="IPR018197">
    <property type="entry name" value="Glycerate_kinase_RE-like"/>
</dbReference>
<dbReference type="InterPro" id="IPR004381">
    <property type="entry name" value="Glycerate_kinase"/>
</dbReference>
<dbReference type="PIRSF" id="PIRSF006078">
    <property type="entry name" value="GlxK"/>
    <property type="match status" value="1"/>
</dbReference>
<dbReference type="Gene3D" id="3.40.50.10350">
    <property type="entry name" value="Glycerate kinase, domain 1"/>
    <property type="match status" value="1"/>
</dbReference>
<dbReference type="OrthoDB" id="9774290at2"/>
<accession>A0A3M0G4U0</accession>
<evidence type="ECO:0000256" key="1">
    <source>
        <dbReference type="ARBA" id="ARBA00006284"/>
    </source>
</evidence>
<keyword evidence="3 4" id="KW-0418">Kinase</keyword>
<proteinExistence type="inferred from homology"/>
<dbReference type="NCBIfam" id="TIGR00045">
    <property type="entry name" value="glycerate kinase"/>
    <property type="match status" value="1"/>
</dbReference>
<dbReference type="GO" id="GO:0031388">
    <property type="term" value="P:organic acid phosphorylation"/>
    <property type="evidence" value="ECO:0007669"/>
    <property type="project" value="UniProtKB-UniRule"/>
</dbReference>
<evidence type="ECO:0000256" key="3">
    <source>
        <dbReference type="ARBA" id="ARBA00022777"/>
    </source>
</evidence>
<protein>
    <submittedName>
        <fullName evidence="5">Glycerate kinase</fullName>
    </submittedName>
</protein>
<dbReference type="Pfam" id="PF02595">
    <property type="entry name" value="Gly_kinase"/>
    <property type="match status" value="1"/>
</dbReference>
<dbReference type="Proteomes" id="UP000275256">
    <property type="component" value="Unassembled WGS sequence"/>
</dbReference>